<protein>
    <submittedName>
        <fullName evidence="2">Uncharacterized protein</fullName>
    </submittedName>
</protein>
<name>A0A310SDV3_9HYME</name>
<organism evidence="2 3">
    <name type="scientific">Eufriesea mexicana</name>
    <dbReference type="NCBI Taxonomy" id="516756"/>
    <lineage>
        <taxon>Eukaryota</taxon>
        <taxon>Metazoa</taxon>
        <taxon>Ecdysozoa</taxon>
        <taxon>Arthropoda</taxon>
        <taxon>Hexapoda</taxon>
        <taxon>Insecta</taxon>
        <taxon>Pterygota</taxon>
        <taxon>Neoptera</taxon>
        <taxon>Endopterygota</taxon>
        <taxon>Hymenoptera</taxon>
        <taxon>Apocrita</taxon>
        <taxon>Aculeata</taxon>
        <taxon>Apoidea</taxon>
        <taxon>Anthophila</taxon>
        <taxon>Apidae</taxon>
        <taxon>Eufriesea</taxon>
    </lineage>
</organism>
<evidence type="ECO:0000256" key="1">
    <source>
        <dbReference type="SAM" id="MobiDB-lite"/>
    </source>
</evidence>
<reference evidence="2 3" key="1">
    <citation type="submission" date="2015-07" db="EMBL/GenBank/DDBJ databases">
        <title>The genome of Eufriesea mexicana.</title>
        <authorList>
            <person name="Pan H."/>
            <person name="Kapheim K."/>
        </authorList>
    </citation>
    <scope>NUCLEOTIDE SEQUENCE [LARGE SCALE GENOMIC DNA]</scope>
    <source>
        <strain evidence="2">0111107269</strain>
        <tissue evidence="2">Whole body</tissue>
    </source>
</reference>
<dbReference type="AlphaFoldDB" id="A0A310SDV3"/>
<feature type="region of interest" description="Disordered" evidence="1">
    <location>
        <begin position="96"/>
        <end position="128"/>
    </location>
</feature>
<accession>A0A310SDV3</accession>
<gene>
    <name evidence="2" type="ORF">WN48_01304</name>
</gene>
<dbReference type="Gene3D" id="3.30.70.330">
    <property type="match status" value="1"/>
</dbReference>
<dbReference type="InterPro" id="IPR012677">
    <property type="entry name" value="Nucleotide-bd_a/b_plait_sf"/>
</dbReference>
<sequence>MVMALEGTVGKGRDAFRPGPASGLICKATLVGPILRESPRSRNPSSVKGEVLHTISAPSGQVQRIVIFKKNGVQAMVEYPLQYTLVHTMDRVLLRGTKAKSRDPTSQTPRTGHSVLPRATQTPEGGWSSGDASHDSIFLLFALSYPGSSLLDEIFQIWHEFFPIGDQVPAIGSLTSANSPSPRGELLTGSTPPWGQTVSGVGIESLGFL</sequence>
<proteinExistence type="predicted"/>
<keyword evidence="3" id="KW-1185">Reference proteome</keyword>
<evidence type="ECO:0000313" key="2">
    <source>
        <dbReference type="EMBL" id="OAD52469.1"/>
    </source>
</evidence>
<dbReference type="EMBL" id="KQ772178">
    <property type="protein sequence ID" value="OAD52469.1"/>
    <property type="molecule type" value="Genomic_DNA"/>
</dbReference>
<dbReference type="Proteomes" id="UP000250275">
    <property type="component" value="Unassembled WGS sequence"/>
</dbReference>
<evidence type="ECO:0000313" key="3">
    <source>
        <dbReference type="Proteomes" id="UP000250275"/>
    </source>
</evidence>